<feature type="compositionally biased region" description="Polar residues" evidence="2">
    <location>
        <begin position="1505"/>
        <end position="1583"/>
    </location>
</feature>
<dbReference type="InterPro" id="IPR036365">
    <property type="entry name" value="PGBD-like_sf"/>
</dbReference>
<dbReference type="Pfam" id="PF00069">
    <property type="entry name" value="Pkinase"/>
    <property type="match status" value="1"/>
</dbReference>
<dbReference type="SMART" id="SM00220">
    <property type="entry name" value="S_TKc"/>
    <property type="match status" value="1"/>
</dbReference>
<feature type="region of interest" description="Disordered" evidence="2">
    <location>
        <begin position="582"/>
        <end position="616"/>
    </location>
</feature>
<feature type="coiled-coil region" evidence="1">
    <location>
        <begin position="2243"/>
        <end position="2270"/>
    </location>
</feature>
<dbReference type="InterPro" id="IPR011009">
    <property type="entry name" value="Kinase-like_dom_sf"/>
</dbReference>
<feature type="compositionally biased region" description="Polar residues" evidence="2">
    <location>
        <begin position="1"/>
        <end position="15"/>
    </location>
</feature>
<feature type="coiled-coil region" evidence="1">
    <location>
        <begin position="1919"/>
        <end position="1973"/>
    </location>
</feature>
<dbReference type="InterPro" id="IPR008271">
    <property type="entry name" value="Ser/Thr_kinase_AS"/>
</dbReference>
<keyword evidence="1" id="KW-0175">Coiled coil</keyword>
<feature type="compositionally biased region" description="Polar residues" evidence="2">
    <location>
        <begin position="1608"/>
        <end position="1635"/>
    </location>
</feature>
<dbReference type="SUPFAM" id="SSF56112">
    <property type="entry name" value="Protein kinase-like (PK-like)"/>
    <property type="match status" value="1"/>
</dbReference>
<keyword evidence="4" id="KW-0808">Transferase</keyword>
<feature type="coiled-coil region" evidence="1">
    <location>
        <begin position="1864"/>
        <end position="1891"/>
    </location>
</feature>
<dbReference type="GeneID" id="7831300"/>
<dbReference type="InterPro" id="IPR000719">
    <property type="entry name" value="Prot_kinase_dom"/>
</dbReference>
<organism evidence="4 5">
    <name type="scientific">Tetrahymena thermophila (strain SB210)</name>
    <dbReference type="NCBI Taxonomy" id="312017"/>
    <lineage>
        <taxon>Eukaryota</taxon>
        <taxon>Sar</taxon>
        <taxon>Alveolata</taxon>
        <taxon>Ciliophora</taxon>
        <taxon>Intramacronucleata</taxon>
        <taxon>Oligohymenophorea</taxon>
        <taxon>Hymenostomatida</taxon>
        <taxon>Tetrahymenina</taxon>
        <taxon>Tetrahymenidae</taxon>
        <taxon>Tetrahymena</taxon>
    </lineage>
</organism>
<dbReference type="PROSITE" id="PS00108">
    <property type="entry name" value="PROTEIN_KINASE_ST"/>
    <property type="match status" value="1"/>
</dbReference>
<feature type="compositionally biased region" description="Low complexity" evidence="2">
    <location>
        <begin position="320"/>
        <end position="344"/>
    </location>
</feature>
<dbReference type="Proteomes" id="UP000009168">
    <property type="component" value="Unassembled WGS sequence"/>
</dbReference>
<reference evidence="5" key="1">
    <citation type="journal article" date="2006" name="PLoS Biol.">
        <title>Macronuclear genome sequence of the ciliate Tetrahymena thermophila, a model eukaryote.</title>
        <authorList>
            <person name="Eisen J.A."/>
            <person name="Coyne R.S."/>
            <person name="Wu M."/>
            <person name="Wu D."/>
            <person name="Thiagarajan M."/>
            <person name="Wortman J.R."/>
            <person name="Badger J.H."/>
            <person name="Ren Q."/>
            <person name="Amedeo P."/>
            <person name="Jones K.M."/>
            <person name="Tallon L.J."/>
            <person name="Delcher A.L."/>
            <person name="Salzberg S.L."/>
            <person name="Silva J.C."/>
            <person name="Haas B.J."/>
            <person name="Majoros W.H."/>
            <person name="Farzad M."/>
            <person name="Carlton J.M."/>
            <person name="Smith R.K. Jr."/>
            <person name="Garg J."/>
            <person name="Pearlman R.E."/>
            <person name="Karrer K.M."/>
            <person name="Sun L."/>
            <person name="Manning G."/>
            <person name="Elde N.C."/>
            <person name="Turkewitz A.P."/>
            <person name="Asai D.J."/>
            <person name="Wilkes D.E."/>
            <person name="Wang Y."/>
            <person name="Cai H."/>
            <person name="Collins K."/>
            <person name="Stewart B.A."/>
            <person name="Lee S.R."/>
            <person name="Wilamowska K."/>
            <person name="Weinberg Z."/>
            <person name="Ruzzo W.L."/>
            <person name="Wloga D."/>
            <person name="Gaertig J."/>
            <person name="Frankel J."/>
            <person name="Tsao C.-C."/>
            <person name="Gorovsky M.A."/>
            <person name="Keeling P.J."/>
            <person name="Waller R.F."/>
            <person name="Patron N.J."/>
            <person name="Cherry J.M."/>
            <person name="Stover N.A."/>
            <person name="Krieger C.J."/>
            <person name="del Toro C."/>
            <person name="Ryder H.F."/>
            <person name="Williamson S.C."/>
            <person name="Barbeau R.A."/>
            <person name="Hamilton E.P."/>
            <person name="Orias E."/>
        </authorList>
    </citation>
    <scope>NUCLEOTIDE SEQUENCE [LARGE SCALE GENOMIC DNA]</scope>
    <source>
        <strain evidence="5">SB210</strain>
    </source>
</reference>
<feature type="compositionally biased region" description="Low complexity" evidence="2">
    <location>
        <begin position="359"/>
        <end position="373"/>
    </location>
</feature>
<feature type="coiled-coil region" evidence="1">
    <location>
        <begin position="2053"/>
        <end position="2098"/>
    </location>
</feature>
<evidence type="ECO:0000256" key="2">
    <source>
        <dbReference type="SAM" id="MobiDB-lite"/>
    </source>
</evidence>
<dbReference type="STRING" id="312017.I7MMK5"/>
<evidence type="ECO:0000256" key="1">
    <source>
        <dbReference type="SAM" id="Coils"/>
    </source>
</evidence>
<dbReference type="PROSITE" id="PS50011">
    <property type="entry name" value="PROTEIN_KINASE_DOM"/>
    <property type="match status" value="1"/>
</dbReference>
<dbReference type="KEGG" id="tet:TTHERM_00840070"/>
<dbReference type="PANTHER" id="PTHR13902">
    <property type="entry name" value="SERINE/THREONINE-PROTEIN KINASE WNK WITH NO LYSINE -RELATED"/>
    <property type="match status" value="1"/>
</dbReference>
<dbReference type="eggNOG" id="KOG0584">
    <property type="taxonomic scope" value="Eukaryota"/>
</dbReference>
<dbReference type="InParanoid" id="I7MMK5"/>
<dbReference type="OrthoDB" id="4062651at2759"/>
<feature type="compositionally biased region" description="Basic and acidic residues" evidence="2">
    <location>
        <begin position="596"/>
        <end position="608"/>
    </location>
</feature>
<feature type="compositionally biased region" description="Polar residues" evidence="2">
    <location>
        <begin position="916"/>
        <end position="934"/>
    </location>
</feature>
<gene>
    <name evidence="4" type="ORF">TTHERM_00840070</name>
</gene>
<dbReference type="CDD" id="cd13983">
    <property type="entry name" value="STKc_WNK"/>
    <property type="match status" value="1"/>
</dbReference>
<feature type="compositionally biased region" description="Low complexity" evidence="2">
    <location>
        <begin position="1584"/>
        <end position="1607"/>
    </location>
</feature>
<feature type="compositionally biased region" description="Polar residues" evidence="2">
    <location>
        <begin position="445"/>
        <end position="472"/>
    </location>
</feature>
<dbReference type="GO" id="GO:0004672">
    <property type="term" value="F:protein kinase activity"/>
    <property type="evidence" value="ECO:0007669"/>
    <property type="project" value="InterPro"/>
</dbReference>
<feature type="region of interest" description="Disordered" evidence="2">
    <location>
        <begin position="310"/>
        <end position="488"/>
    </location>
</feature>
<dbReference type="InterPro" id="IPR050588">
    <property type="entry name" value="WNK_Ser-Thr_kinase"/>
</dbReference>
<dbReference type="RefSeq" id="XP_001025283.2">
    <property type="nucleotide sequence ID" value="XM_001025283.2"/>
</dbReference>
<dbReference type="EMBL" id="GG662429">
    <property type="protein sequence ID" value="EAS05038.2"/>
    <property type="molecule type" value="Genomic_DNA"/>
</dbReference>
<feature type="region of interest" description="Disordered" evidence="2">
    <location>
        <begin position="914"/>
        <end position="935"/>
    </location>
</feature>
<feature type="region of interest" description="Disordered" evidence="2">
    <location>
        <begin position="1472"/>
        <end position="1705"/>
    </location>
</feature>
<dbReference type="FunFam" id="3.30.200.20:FF:000427">
    <property type="entry name" value="Wnk protein kinase"/>
    <property type="match status" value="1"/>
</dbReference>
<feature type="compositionally biased region" description="Low complexity" evidence="2">
    <location>
        <begin position="382"/>
        <end position="397"/>
    </location>
</feature>
<feature type="region of interest" description="Disordered" evidence="2">
    <location>
        <begin position="839"/>
        <end position="860"/>
    </location>
</feature>
<evidence type="ECO:0000313" key="4">
    <source>
        <dbReference type="EMBL" id="EAS05038.2"/>
    </source>
</evidence>
<feature type="compositionally biased region" description="Polar residues" evidence="2">
    <location>
        <begin position="839"/>
        <end position="850"/>
    </location>
</feature>
<name>I7MMK5_TETTS</name>
<feature type="compositionally biased region" description="Low complexity" evidence="2">
    <location>
        <begin position="1778"/>
        <end position="1795"/>
    </location>
</feature>
<evidence type="ECO:0000259" key="3">
    <source>
        <dbReference type="PROSITE" id="PS50011"/>
    </source>
</evidence>
<feature type="compositionally biased region" description="Polar residues" evidence="2">
    <location>
        <begin position="1646"/>
        <end position="1658"/>
    </location>
</feature>
<evidence type="ECO:0000313" key="5">
    <source>
        <dbReference type="Proteomes" id="UP000009168"/>
    </source>
</evidence>
<keyword evidence="5" id="KW-1185">Reference proteome</keyword>
<feature type="region of interest" description="Disordered" evidence="2">
    <location>
        <begin position="1778"/>
        <end position="1803"/>
    </location>
</feature>
<feature type="compositionally biased region" description="Low complexity" evidence="2">
    <location>
        <begin position="1472"/>
        <end position="1504"/>
    </location>
</feature>
<sequence length="2309" mass="267459">MNSSNSQTQQEISQDQNDDPEEQKDQIVEESPKGRFIRFNEELGFGAYKTVYKGYDNDSGCEIAWNVIKLQRLPQQERKRISEEISLLKNLRHKNIINFINAWMNKAKNEIIFITECLSGGSLKKYLNRIKKPRLKIIKQWCKQILSGLQYLHEQEPHPIIHRDIKCENIFVNTVNNEIRIGDLGLALTLKSDFTTSVLGTPEFMAPEIYEEKYGTAVDIYAFGMCLLEMATLQIPYRECTSAAQVYKKVSQGLLPNSLQLIQNDSLKQFILKCIQRSENRPSAAQLLQDDFFKESEIDNQPIQLASDRIPQSLGNSNDSPQTNHQQQSFQQNQDQHSQVQSSNFKKTSDFESPIHQVSQKQDNNSSSSASKSSHSKQHRGSNQASPAQSQNSSQSSEKPAQQNLTQNQSSIPKHESQNSLSSIGQNQTNSVQSSFHDQDANSKKLLTTTDGLTSKNGQNDSNMEQSITQIPSEERQVKVNKQQSSESYYDQAIPNGLQNTKQYSKDSQTSQITQIEIKNKSQEVEDKINTPSQVQDLDSLNIKATPQITEKSNSDQVQNEQTTALEENKEQLLQANQNEHLNQESQQQVNQEQNIQKDDKQNSHEEHNDDENDNLKQKYYMNKNIIFTNNNGMITQILPAPEKRLDEEFKMRKITEDSKEIQEEDRLYDNNIQSRVQNNDSISFYNQGGKNSENISFSQINASNAKEVVEDFSFDKQTKTQIIDKKLEQQEEQKQTQNSQVLIIDSAQNRRDIQSADFSQSPNYHTKKSEGNNTPITPIVNNILYAFKNPQSDEKHKLIRQKSKSGEDFYVQKLQNIQNEDIQVSYSENLSMNGLQNNQQEYSKPSKGQSPKKIQDQLTNDQQYERILRRENDMNNSQKNENLNSQNNLQNIGGVEHSEFISNQESGASLDKYSNKSLENTNNDSNKRASPSNGVVYYDDLANQFTMQNDHSDIYSNHEYQQDYSKQPSMVEIQQYQDQESNDVPPYSLTVLEEKELKNQKFLIKFKFQHFNRMQTFEIDNTHEDFSEQSIFAFAQIKAAELEIVDLEEQFAYDLYNLVYERYNQFHSQVSQGQRKIVQEDSSSPNYTQPYCIEIFIRHYQNYMKEIEEYLKVESSHNLKVRQSKEQIQLHRFHLNQQENQIDYESQAQSQIVQKSPQTIQKVVAVNQQQLLPQQNINYANNSNNQDFFESPEINNIQKKANNLNQQAIEQFQQPLYQNNQNINSGIGNIPNNALITNNNNNMNQNYNQNSTSYSNIGITNNNSNIPNNAIPGSLLNFNSNQNTQGNIASHHLSPNSSANTFEENQEAQLQINFPPQIQRSGSIQINAQSTQQNNMKNQIYIPQNNQYQIQLPQIVNKNQYAQTTTHQQQQQQIKQKYLKEEMLNAQSFNPREGRQDNKGISHSQSFSNISTQAIQKVKQSQSKHRLHHAENSNAQGMYSSNQQSQPINKSQTQQLSYFNQQNLSQQIQFQNPMQHQQQQQNSNFFQQGQQQQISQVNNSNYIFPQNNASQNMQQTPQSFPGRQLNQRQQKYSYASEDTQQNQQSNLIKQGSHFKNQSNHQVKLSSSQEQYTSKTPNIQDDSNNPYQLPQQQQRQQQQNQQPQYQQHASHSTQLENDNSIRKNSQNNGQSNYNAINPPFFIQPLDNKNGNQFTQGISQQNLKQQQTQNQFIKSLSPPGIQSRKETDQGKQKNLMISRPPSSGQQTRVQLTLNEQDVQQQIQNQYTQQNTMISPTYSQYNQSNSKRTSDNFYAPQETVQSSQQQQSLSNVIPSVATNQTNQQQQNQKLSQTPQQNLQSKQEELSAEQLNQQFYQRQNKKEQSYFKAQNNQNKQGSSHSLLSPNSQQVIKFQLQEQSNNAPTPMVNKQQLQNQQLQQQQTQQQSQQQQQQQQNYQSVIAQNNQQSQVNSIQPQVIYSNQQQQNSNNLNAQQQQQQQLQQQQLQQQQQQQLLQQQQQQQLQQSQQQQQIQQQQQQLNQNNILSQNIPQTQNVQQIIEVQTQFIQSQSPPPQIGQQKIQQQQFTQNERVVQQQQATAQVQQKLIQNNQQLIQNSQAQQLTQQASNQQQQQQQNQQTLSINQQNLQQQQQIQQQQLNNNNNNINMQQQPQQQQQTMLGQNTQVTNVNQQQQYQLQNQVQQQMTNQTNVQTNNANIQRSSPIKIEDEIKKIILEIKLKLQRPQAVKIDRVNHDKVKDENEVRLLQRSLKLCSPQEQILENGHFGNYTEQMIKIFQKQHNLACNGAIENDLWKSISNELENQLAQIENKANLQQQKDQNKKKLIKEIQSQQSKETMNNFESKMFSDFSLTNNDLN</sequence>
<feature type="compositionally biased region" description="Polar residues" evidence="2">
    <location>
        <begin position="398"/>
        <end position="436"/>
    </location>
</feature>
<feature type="domain" description="Protein kinase" evidence="3">
    <location>
        <begin position="37"/>
        <end position="293"/>
    </location>
</feature>
<dbReference type="SUPFAM" id="SSF47090">
    <property type="entry name" value="PGBD-like"/>
    <property type="match status" value="1"/>
</dbReference>
<dbReference type="GO" id="GO:0005524">
    <property type="term" value="F:ATP binding"/>
    <property type="evidence" value="ECO:0007669"/>
    <property type="project" value="InterPro"/>
</dbReference>
<feature type="compositionally biased region" description="Low complexity" evidence="2">
    <location>
        <begin position="1659"/>
        <end position="1670"/>
    </location>
</feature>
<dbReference type="Gene3D" id="3.30.200.20">
    <property type="entry name" value="Phosphorylase Kinase, domain 1"/>
    <property type="match status" value="1"/>
</dbReference>
<feature type="region of interest" description="Disordered" evidence="2">
    <location>
        <begin position="1"/>
        <end position="31"/>
    </location>
</feature>
<feature type="region of interest" description="Disordered" evidence="2">
    <location>
        <begin position="756"/>
        <end position="777"/>
    </location>
</feature>
<protein>
    <submittedName>
        <fullName evidence="4">Serine/Threonine kinase domain protein</fullName>
    </submittedName>
</protein>
<keyword evidence="4" id="KW-0418">Kinase</keyword>
<proteinExistence type="predicted"/>
<accession>I7MMK5</accession>
<feature type="compositionally biased region" description="Low complexity" evidence="2">
    <location>
        <begin position="584"/>
        <end position="595"/>
    </location>
</feature>
<dbReference type="Gene3D" id="1.10.510.10">
    <property type="entry name" value="Transferase(Phosphotransferase) domain 1"/>
    <property type="match status" value="1"/>
</dbReference>